<proteinExistence type="predicted"/>
<evidence type="ECO:0000313" key="1">
    <source>
        <dbReference type="EMBL" id="KAI3708490.1"/>
    </source>
</evidence>
<organism evidence="1 2">
    <name type="scientific">Cichorium intybus</name>
    <name type="common">Chicory</name>
    <dbReference type="NCBI Taxonomy" id="13427"/>
    <lineage>
        <taxon>Eukaryota</taxon>
        <taxon>Viridiplantae</taxon>
        <taxon>Streptophyta</taxon>
        <taxon>Embryophyta</taxon>
        <taxon>Tracheophyta</taxon>
        <taxon>Spermatophyta</taxon>
        <taxon>Magnoliopsida</taxon>
        <taxon>eudicotyledons</taxon>
        <taxon>Gunneridae</taxon>
        <taxon>Pentapetalae</taxon>
        <taxon>asterids</taxon>
        <taxon>campanulids</taxon>
        <taxon>Asterales</taxon>
        <taxon>Asteraceae</taxon>
        <taxon>Cichorioideae</taxon>
        <taxon>Cichorieae</taxon>
        <taxon>Cichoriinae</taxon>
        <taxon>Cichorium</taxon>
    </lineage>
</organism>
<reference evidence="1 2" key="2">
    <citation type="journal article" date="2022" name="Mol. Ecol. Resour.">
        <title>The genomes of chicory, endive, great burdock and yacon provide insights into Asteraceae paleo-polyploidization history and plant inulin production.</title>
        <authorList>
            <person name="Fan W."/>
            <person name="Wang S."/>
            <person name="Wang H."/>
            <person name="Wang A."/>
            <person name="Jiang F."/>
            <person name="Liu H."/>
            <person name="Zhao H."/>
            <person name="Xu D."/>
            <person name="Zhang Y."/>
        </authorList>
    </citation>
    <scope>NUCLEOTIDE SEQUENCE [LARGE SCALE GENOMIC DNA]</scope>
    <source>
        <strain evidence="2">cv. Punajuju</strain>
        <tissue evidence="1">Leaves</tissue>
    </source>
</reference>
<reference evidence="2" key="1">
    <citation type="journal article" date="2022" name="Mol. Ecol. Resour.">
        <title>The genomes of chicory, endive, great burdock and yacon provide insights into Asteraceae palaeo-polyploidization history and plant inulin production.</title>
        <authorList>
            <person name="Fan W."/>
            <person name="Wang S."/>
            <person name="Wang H."/>
            <person name="Wang A."/>
            <person name="Jiang F."/>
            <person name="Liu H."/>
            <person name="Zhao H."/>
            <person name="Xu D."/>
            <person name="Zhang Y."/>
        </authorList>
    </citation>
    <scope>NUCLEOTIDE SEQUENCE [LARGE SCALE GENOMIC DNA]</scope>
    <source>
        <strain evidence="2">cv. Punajuju</strain>
    </source>
</reference>
<comment type="caution">
    <text evidence="1">The sequence shown here is derived from an EMBL/GenBank/DDBJ whole genome shotgun (WGS) entry which is preliminary data.</text>
</comment>
<dbReference type="EMBL" id="CM042015">
    <property type="protein sequence ID" value="KAI3708490.1"/>
    <property type="molecule type" value="Genomic_DNA"/>
</dbReference>
<dbReference type="Proteomes" id="UP001055811">
    <property type="component" value="Linkage Group LG07"/>
</dbReference>
<name>A0ACB9AJ70_CICIN</name>
<gene>
    <name evidence="1" type="ORF">L2E82_37661</name>
</gene>
<keyword evidence="2" id="KW-1185">Reference proteome</keyword>
<sequence>MMKNGYPDSDSDEDLGFKLKEALSENGMKRLKMESVDSLVESNGNGHVFDCRMFNMSSVIASNLFSYITGSRHDSDYRCTDNLISDNTGEFLIASECKYGELQSLQRSGSSTFFNGFPGGGIDFVARQKNTQHNTPDHNAAGDGYGSVDFVAGSSSSRERKKGVPWTEEERIRVCGFRCRVVFKPLKEKRCAVDGGRKDTGLWISLPGRLQAVKGKKVFQDYAILERRPLRQRRLPCSGIGIGWLLFIIGFIFAAIPWYGGAFILIYARYDDREKPGYIACLIAAIIGTIAVIFCVTGDDWDRDWKSDWIPSKCLEEACKSNTTDKYILLGTMFVHHGISASVCL</sequence>
<protein>
    <submittedName>
        <fullName evidence="1">Uncharacterized protein</fullName>
    </submittedName>
</protein>
<evidence type="ECO:0000313" key="2">
    <source>
        <dbReference type="Proteomes" id="UP001055811"/>
    </source>
</evidence>
<accession>A0ACB9AJ70</accession>